<accession>A0AA35KEF5</accession>
<dbReference type="EMBL" id="OX395131">
    <property type="protein sequence ID" value="CAI5776826.1"/>
    <property type="molecule type" value="Genomic_DNA"/>
</dbReference>
<name>A0AA35KEF5_9SAUR</name>
<evidence type="ECO:0000313" key="2">
    <source>
        <dbReference type="Proteomes" id="UP001178461"/>
    </source>
</evidence>
<proteinExistence type="predicted"/>
<keyword evidence="2" id="KW-1185">Reference proteome</keyword>
<gene>
    <name evidence="1" type="ORF">PODLI_1B004099</name>
</gene>
<sequence length="115" mass="13162">MLSPVHNENAVNFHMEYAFDSWKPLWRNVLQSYYESSSKVEGMKVVSLIEMMEMTQHSVAARNLRTSPNCGLRCSGGERQDRFELCKPTFLVCCYTRKGCCHFPSWVGGGDTQQT</sequence>
<organism evidence="1 2">
    <name type="scientific">Podarcis lilfordi</name>
    <name type="common">Lilford's wall lizard</name>
    <dbReference type="NCBI Taxonomy" id="74358"/>
    <lineage>
        <taxon>Eukaryota</taxon>
        <taxon>Metazoa</taxon>
        <taxon>Chordata</taxon>
        <taxon>Craniata</taxon>
        <taxon>Vertebrata</taxon>
        <taxon>Euteleostomi</taxon>
        <taxon>Lepidosauria</taxon>
        <taxon>Squamata</taxon>
        <taxon>Bifurcata</taxon>
        <taxon>Unidentata</taxon>
        <taxon>Episquamata</taxon>
        <taxon>Laterata</taxon>
        <taxon>Lacertibaenia</taxon>
        <taxon>Lacertidae</taxon>
        <taxon>Podarcis</taxon>
    </lineage>
</organism>
<protein>
    <submittedName>
        <fullName evidence="1">Uncharacterized protein</fullName>
    </submittedName>
</protein>
<dbReference type="AlphaFoldDB" id="A0AA35KEF5"/>
<evidence type="ECO:0000313" key="1">
    <source>
        <dbReference type="EMBL" id="CAI5776826.1"/>
    </source>
</evidence>
<reference evidence="1" key="1">
    <citation type="submission" date="2022-12" db="EMBL/GenBank/DDBJ databases">
        <authorList>
            <person name="Alioto T."/>
            <person name="Alioto T."/>
            <person name="Gomez Garrido J."/>
        </authorList>
    </citation>
    <scope>NUCLEOTIDE SEQUENCE</scope>
</reference>
<dbReference type="Proteomes" id="UP001178461">
    <property type="component" value="Chromosome 6"/>
</dbReference>